<dbReference type="EMBL" id="HG792016">
    <property type="protein sequence ID" value="CDM32629.1"/>
    <property type="molecule type" value="Genomic_DNA"/>
</dbReference>
<evidence type="ECO:0000313" key="1">
    <source>
        <dbReference type="EMBL" id="CDM32629.1"/>
    </source>
</evidence>
<name>W6QEJ9_PENRF</name>
<protein>
    <submittedName>
        <fullName evidence="1">Genomic scaffold, ProqFM164S02</fullName>
    </submittedName>
</protein>
<keyword evidence="2" id="KW-1185">Reference proteome</keyword>
<sequence>MCRAGILFGQLERPGALGPVTSMLTMAVVVWRSWPCPLKMDSSFDSLTTW</sequence>
<gene>
    <name evidence="1" type="ORF">PROQFM164_S02g002780</name>
</gene>
<proteinExistence type="predicted"/>
<evidence type="ECO:0000313" key="2">
    <source>
        <dbReference type="Proteomes" id="UP000030686"/>
    </source>
</evidence>
<reference evidence="1" key="1">
    <citation type="journal article" date="2014" name="Nat. Commun.">
        <title>Multiple recent horizontal transfers of a large genomic region in cheese making fungi.</title>
        <authorList>
            <person name="Cheeseman K."/>
            <person name="Ropars J."/>
            <person name="Renault P."/>
            <person name="Dupont J."/>
            <person name="Gouzy J."/>
            <person name="Branca A."/>
            <person name="Abraham A.L."/>
            <person name="Ceppi M."/>
            <person name="Conseiller E."/>
            <person name="Debuchy R."/>
            <person name="Malagnac F."/>
            <person name="Goarin A."/>
            <person name="Silar P."/>
            <person name="Lacoste S."/>
            <person name="Sallet E."/>
            <person name="Bensimon A."/>
            <person name="Giraud T."/>
            <person name="Brygoo Y."/>
        </authorList>
    </citation>
    <scope>NUCLEOTIDE SEQUENCE [LARGE SCALE GENOMIC DNA]</scope>
    <source>
        <strain evidence="1">FM164</strain>
    </source>
</reference>
<accession>W6QEJ9</accession>
<organism evidence="1 2">
    <name type="scientific">Penicillium roqueforti (strain FM164)</name>
    <dbReference type="NCBI Taxonomy" id="1365484"/>
    <lineage>
        <taxon>Eukaryota</taxon>
        <taxon>Fungi</taxon>
        <taxon>Dikarya</taxon>
        <taxon>Ascomycota</taxon>
        <taxon>Pezizomycotina</taxon>
        <taxon>Eurotiomycetes</taxon>
        <taxon>Eurotiomycetidae</taxon>
        <taxon>Eurotiales</taxon>
        <taxon>Aspergillaceae</taxon>
        <taxon>Penicillium</taxon>
    </lineage>
</organism>
<dbReference type="Proteomes" id="UP000030686">
    <property type="component" value="Unassembled WGS sequence"/>
</dbReference>
<dbReference type="AlphaFoldDB" id="W6QEJ9"/>